<evidence type="ECO:0000259" key="7">
    <source>
        <dbReference type="PROSITE" id="PS51012"/>
    </source>
</evidence>
<feature type="transmembrane region" description="Helical" evidence="6">
    <location>
        <begin position="25"/>
        <end position="45"/>
    </location>
</feature>
<evidence type="ECO:0000256" key="6">
    <source>
        <dbReference type="RuleBase" id="RU361157"/>
    </source>
</evidence>
<comment type="subcellular location">
    <subcellularLocation>
        <location evidence="6">Cell membrane</location>
        <topology evidence="6">Multi-pass membrane protein</topology>
    </subcellularLocation>
    <subcellularLocation>
        <location evidence="1">Membrane</location>
        <topology evidence="1">Multi-pass membrane protein</topology>
    </subcellularLocation>
</comment>
<evidence type="ECO:0000256" key="3">
    <source>
        <dbReference type="ARBA" id="ARBA00022989"/>
    </source>
</evidence>
<feature type="transmembrane region" description="Helical" evidence="6">
    <location>
        <begin position="104"/>
        <end position="128"/>
    </location>
</feature>
<dbReference type="PROSITE" id="PS51012">
    <property type="entry name" value="ABC_TM2"/>
    <property type="match status" value="1"/>
</dbReference>
<keyword evidence="9" id="KW-1185">Reference proteome</keyword>
<dbReference type="PIRSF" id="PIRSF006648">
    <property type="entry name" value="DrrB"/>
    <property type="match status" value="1"/>
</dbReference>
<evidence type="ECO:0000313" key="8">
    <source>
        <dbReference type="EMBL" id="MBP2408480.1"/>
    </source>
</evidence>
<accession>A0ABS4YIP2</accession>
<keyword evidence="4 6" id="KW-0472">Membrane</keyword>
<feature type="transmembrane region" description="Helical" evidence="6">
    <location>
        <begin position="65"/>
        <end position="83"/>
    </location>
</feature>
<name>A0ABS4YIP2_9MICO</name>
<evidence type="ECO:0000256" key="5">
    <source>
        <dbReference type="ARBA" id="ARBA00023251"/>
    </source>
</evidence>
<dbReference type="PRINTS" id="PR00164">
    <property type="entry name" value="ABC2TRNSPORT"/>
</dbReference>
<dbReference type="PANTHER" id="PTHR43229">
    <property type="entry name" value="NODULATION PROTEIN J"/>
    <property type="match status" value="1"/>
</dbReference>
<dbReference type="InterPro" id="IPR000412">
    <property type="entry name" value="ABC_2_transport"/>
</dbReference>
<keyword evidence="5" id="KW-0046">Antibiotic resistance</keyword>
<keyword evidence="6" id="KW-1003">Cell membrane</keyword>
<dbReference type="Pfam" id="PF01061">
    <property type="entry name" value="ABC2_membrane"/>
    <property type="match status" value="1"/>
</dbReference>
<evidence type="ECO:0000313" key="9">
    <source>
        <dbReference type="Proteomes" id="UP000698222"/>
    </source>
</evidence>
<evidence type="ECO:0000256" key="4">
    <source>
        <dbReference type="ARBA" id="ARBA00023136"/>
    </source>
</evidence>
<feature type="transmembrane region" description="Helical" evidence="6">
    <location>
        <begin position="224"/>
        <end position="245"/>
    </location>
</feature>
<protein>
    <recommendedName>
        <fullName evidence="6">Transport permease protein</fullName>
    </recommendedName>
</protein>
<keyword evidence="3 6" id="KW-1133">Transmembrane helix</keyword>
<comment type="similarity">
    <text evidence="6">Belongs to the ABC-2 integral membrane protein family.</text>
</comment>
<organism evidence="8 9">
    <name type="scientific">Brachybacterium fresconis</name>
    <dbReference type="NCBI Taxonomy" id="173363"/>
    <lineage>
        <taxon>Bacteria</taxon>
        <taxon>Bacillati</taxon>
        <taxon>Actinomycetota</taxon>
        <taxon>Actinomycetes</taxon>
        <taxon>Micrococcales</taxon>
        <taxon>Dermabacteraceae</taxon>
        <taxon>Brachybacterium</taxon>
    </lineage>
</organism>
<dbReference type="PANTHER" id="PTHR43229:SF2">
    <property type="entry name" value="NODULATION PROTEIN J"/>
    <property type="match status" value="1"/>
</dbReference>
<dbReference type="Proteomes" id="UP000698222">
    <property type="component" value="Unassembled WGS sequence"/>
</dbReference>
<feature type="transmembrane region" description="Helical" evidence="6">
    <location>
        <begin position="168"/>
        <end position="188"/>
    </location>
</feature>
<dbReference type="EMBL" id="JAGIOC010000001">
    <property type="protein sequence ID" value="MBP2408480.1"/>
    <property type="molecule type" value="Genomic_DNA"/>
</dbReference>
<comment type="caution">
    <text evidence="8">The sequence shown here is derived from an EMBL/GenBank/DDBJ whole genome shotgun (WGS) entry which is preliminary data.</text>
</comment>
<gene>
    <name evidence="8" type="ORF">JOF44_001383</name>
</gene>
<dbReference type="InterPro" id="IPR013525">
    <property type="entry name" value="ABC2_TM"/>
</dbReference>
<evidence type="ECO:0000256" key="1">
    <source>
        <dbReference type="ARBA" id="ARBA00004141"/>
    </source>
</evidence>
<keyword evidence="2 6" id="KW-0812">Transmembrane</keyword>
<feature type="transmembrane region" description="Helical" evidence="6">
    <location>
        <begin position="140"/>
        <end position="161"/>
    </location>
</feature>
<dbReference type="InterPro" id="IPR047817">
    <property type="entry name" value="ABC2_TM_bact-type"/>
</dbReference>
<evidence type="ECO:0000256" key="2">
    <source>
        <dbReference type="ARBA" id="ARBA00022692"/>
    </source>
</evidence>
<proteinExistence type="inferred from homology"/>
<dbReference type="InterPro" id="IPR051784">
    <property type="entry name" value="Nod_factor_ABC_transporter"/>
</dbReference>
<keyword evidence="6" id="KW-0813">Transport</keyword>
<dbReference type="RefSeq" id="WP_209889038.1">
    <property type="nucleotide sequence ID" value="NZ_BAAAJV010000004.1"/>
</dbReference>
<sequence>MTAAAASAALTRAEMRQIYRSPASILFSVGLPLLAIVILALIPAARVERAAFGGLSVIEAFTAPIVMFSVTMTGVMVMPQTLGTHRESGFLRRLRTTPIAPSNLLVATIAVHAVLAVVVASVIVLVTIAAGGRAPDHPLLLAAVILLMSAVFLAVGAVLCALIPTVKVLAGVGNLVAILMLFCAGLWIPRAVMPDWARTLTDLTPGGASAELLNTALAGGHGSWPDVLVCLVWTGVSVVVAVRVFRWD</sequence>
<feature type="domain" description="ABC transmembrane type-2" evidence="7">
    <location>
        <begin position="23"/>
        <end position="248"/>
    </location>
</feature>
<reference evidence="8 9" key="1">
    <citation type="submission" date="2021-03" db="EMBL/GenBank/DDBJ databases">
        <title>Sequencing the genomes of 1000 actinobacteria strains.</title>
        <authorList>
            <person name="Klenk H.-P."/>
        </authorList>
    </citation>
    <scope>NUCLEOTIDE SEQUENCE [LARGE SCALE GENOMIC DNA]</scope>
    <source>
        <strain evidence="8 9">DSM 14564</strain>
    </source>
</reference>